<comment type="caution">
    <text evidence="1">The sequence shown here is derived from an EMBL/GenBank/DDBJ whole genome shotgun (WGS) entry which is preliminary data.</text>
</comment>
<proteinExistence type="predicted"/>
<dbReference type="EMBL" id="PUIA01000016">
    <property type="protein sequence ID" value="PQO39374.1"/>
    <property type="molecule type" value="Genomic_DNA"/>
</dbReference>
<dbReference type="AlphaFoldDB" id="A0A2S8G5E6"/>
<name>A0A2S8G5E6_9BACT</name>
<sequence length="244" mass="26470">MLAGAYGGANRLCRADAFDATENSDIGRPGRSGNAGFRGPDVGLYCLRWHAAKQQGRPVFPLLDQTKHDQTKHDHAEYSAADCGGYRVGLRIVRPGTEAAANQAGTSWPAFPFLIQEPKIMCAMRRTLNVDHLVSLVSGGVVDLDGVLINLADIGHGLIRRAVMAATRPDKPPVEALAVSSIDGRHFLPGAKVLGYINRHPFDQFDAIHAVVQVTDGVTLAWNGTAYRKLPDNWHDFVELRKAA</sequence>
<organism evidence="1 2">
    <name type="scientific">Blastopirellula marina</name>
    <dbReference type="NCBI Taxonomy" id="124"/>
    <lineage>
        <taxon>Bacteria</taxon>
        <taxon>Pseudomonadati</taxon>
        <taxon>Planctomycetota</taxon>
        <taxon>Planctomycetia</taxon>
        <taxon>Pirellulales</taxon>
        <taxon>Pirellulaceae</taxon>
        <taxon>Blastopirellula</taxon>
    </lineage>
</organism>
<protein>
    <submittedName>
        <fullName evidence="1">Uncharacterized protein</fullName>
    </submittedName>
</protein>
<gene>
    <name evidence="1" type="ORF">C5Y96_05835</name>
</gene>
<reference evidence="1 2" key="1">
    <citation type="submission" date="2018-02" db="EMBL/GenBank/DDBJ databases">
        <title>Comparative genomes isolates from brazilian mangrove.</title>
        <authorList>
            <person name="Araujo J.E."/>
            <person name="Taketani R.G."/>
            <person name="Silva M.C.P."/>
            <person name="Loureco M.V."/>
            <person name="Andreote F.D."/>
        </authorList>
    </citation>
    <scope>NUCLEOTIDE SEQUENCE [LARGE SCALE GENOMIC DNA]</scope>
    <source>
        <strain evidence="1 2">HEX-2 MGV</strain>
    </source>
</reference>
<accession>A0A2S8G5E6</accession>
<dbReference type="Proteomes" id="UP000240009">
    <property type="component" value="Unassembled WGS sequence"/>
</dbReference>
<evidence type="ECO:0000313" key="2">
    <source>
        <dbReference type="Proteomes" id="UP000240009"/>
    </source>
</evidence>
<evidence type="ECO:0000313" key="1">
    <source>
        <dbReference type="EMBL" id="PQO39374.1"/>
    </source>
</evidence>